<feature type="transmembrane region" description="Helical" evidence="1">
    <location>
        <begin position="71"/>
        <end position="90"/>
    </location>
</feature>
<evidence type="ECO:0000256" key="1">
    <source>
        <dbReference type="SAM" id="Phobius"/>
    </source>
</evidence>
<proteinExistence type="predicted"/>
<sequence>MIFSIDVVALPLLFIPIVLLILTLISFHLYIKNHKNKYQYLAISFFLATTVAIIPYRYASGIELLFWSESFQIATLAVLLGLGSSHFFFFNRGKKEDIIYGFILFISSFSLFLGPSSSGTITGTVLFTYGIYLFIKSRSGIHNEIVRSLEFTILGIFGALGHWFFLSSAAFLYSLLLVAILVHEVLKIFNRIVLMMNSAGVNSITDPLTGLYNKRFLMTKAEQLVAKQSISIIFADIDNFKELNDQKGHDMGDSVLKEVAKALKETVANHGFACRYGGEEIVSLITNGNPVEIAENFRKKVEKIGTTVSVGVASGKKDTKWIINQADKNMYEAKNTGKNRVISNSEATL</sequence>
<dbReference type="PANTHER" id="PTHR45138">
    <property type="entry name" value="REGULATORY COMPONENTS OF SENSORY TRANSDUCTION SYSTEM"/>
    <property type="match status" value="1"/>
</dbReference>
<accession>A0A5D4SF29</accession>
<dbReference type="GO" id="GO:1902201">
    <property type="term" value="P:negative regulation of bacterial-type flagellum-dependent cell motility"/>
    <property type="evidence" value="ECO:0007669"/>
    <property type="project" value="TreeGrafter"/>
</dbReference>
<feature type="transmembrane region" description="Helical" evidence="1">
    <location>
        <begin position="171"/>
        <end position="189"/>
    </location>
</feature>
<keyword evidence="1" id="KW-1133">Transmembrane helix</keyword>
<organism evidence="3 4">
    <name type="scientific">Bacillus infantis</name>
    <dbReference type="NCBI Taxonomy" id="324767"/>
    <lineage>
        <taxon>Bacteria</taxon>
        <taxon>Bacillati</taxon>
        <taxon>Bacillota</taxon>
        <taxon>Bacilli</taxon>
        <taxon>Bacillales</taxon>
        <taxon>Bacillaceae</taxon>
        <taxon>Bacillus</taxon>
    </lineage>
</organism>
<dbReference type="PANTHER" id="PTHR45138:SF9">
    <property type="entry name" value="DIGUANYLATE CYCLASE DGCM-RELATED"/>
    <property type="match status" value="1"/>
</dbReference>
<dbReference type="RefSeq" id="WP_148950862.1">
    <property type="nucleotide sequence ID" value="NZ_VTES01000006.1"/>
</dbReference>
<keyword evidence="1" id="KW-0472">Membrane</keyword>
<protein>
    <submittedName>
        <fullName evidence="3">GGDEF domain-containing protein</fullName>
    </submittedName>
</protein>
<evidence type="ECO:0000313" key="3">
    <source>
        <dbReference type="EMBL" id="TYS60714.1"/>
    </source>
</evidence>
<dbReference type="Pfam" id="PF00990">
    <property type="entry name" value="GGDEF"/>
    <property type="match status" value="1"/>
</dbReference>
<evidence type="ECO:0000259" key="2">
    <source>
        <dbReference type="PROSITE" id="PS50887"/>
    </source>
</evidence>
<reference evidence="3 4" key="1">
    <citation type="submission" date="2019-08" db="EMBL/GenBank/DDBJ databases">
        <title>Bacillus genomes from the desert of Cuatro Cienegas, Coahuila.</title>
        <authorList>
            <person name="Olmedo-Alvarez G."/>
        </authorList>
    </citation>
    <scope>NUCLEOTIDE SEQUENCE [LARGE SCALE GENOMIC DNA]</scope>
    <source>
        <strain evidence="3 4">CH37_1T</strain>
    </source>
</reference>
<dbReference type="PROSITE" id="PS50887">
    <property type="entry name" value="GGDEF"/>
    <property type="match status" value="1"/>
</dbReference>
<dbReference type="GO" id="GO:0052621">
    <property type="term" value="F:diguanylate cyclase activity"/>
    <property type="evidence" value="ECO:0007669"/>
    <property type="project" value="TreeGrafter"/>
</dbReference>
<dbReference type="NCBIfam" id="TIGR00254">
    <property type="entry name" value="GGDEF"/>
    <property type="match status" value="1"/>
</dbReference>
<keyword evidence="1" id="KW-0812">Transmembrane</keyword>
<name>A0A5D4SF29_9BACI</name>
<gene>
    <name evidence="3" type="ORF">FZD47_21130</name>
</gene>
<dbReference type="SUPFAM" id="SSF55073">
    <property type="entry name" value="Nucleotide cyclase"/>
    <property type="match status" value="1"/>
</dbReference>
<dbReference type="GO" id="GO:0005886">
    <property type="term" value="C:plasma membrane"/>
    <property type="evidence" value="ECO:0007669"/>
    <property type="project" value="TreeGrafter"/>
</dbReference>
<dbReference type="InterPro" id="IPR043128">
    <property type="entry name" value="Rev_trsase/Diguanyl_cyclase"/>
</dbReference>
<dbReference type="InterPro" id="IPR029787">
    <property type="entry name" value="Nucleotide_cyclase"/>
</dbReference>
<dbReference type="GO" id="GO:0043709">
    <property type="term" value="P:cell adhesion involved in single-species biofilm formation"/>
    <property type="evidence" value="ECO:0007669"/>
    <property type="project" value="TreeGrafter"/>
</dbReference>
<feature type="transmembrane region" description="Helical" evidence="1">
    <location>
        <begin position="38"/>
        <end position="59"/>
    </location>
</feature>
<comment type="caution">
    <text evidence="3">The sequence shown here is derived from an EMBL/GenBank/DDBJ whole genome shotgun (WGS) entry which is preliminary data.</text>
</comment>
<feature type="transmembrane region" description="Helical" evidence="1">
    <location>
        <begin position="12"/>
        <end position="31"/>
    </location>
</feature>
<dbReference type="InterPro" id="IPR050469">
    <property type="entry name" value="Diguanylate_Cyclase"/>
</dbReference>
<dbReference type="InterPro" id="IPR000160">
    <property type="entry name" value="GGDEF_dom"/>
</dbReference>
<evidence type="ECO:0000313" key="4">
    <source>
        <dbReference type="Proteomes" id="UP000323732"/>
    </source>
</evidence>
<dbReference type="SMART" id="SM00267">
    <property type="entry name" value="GGDEF"/>
    <property type="match status" value="1"/>
</dbReference>
<dbReference type="AlphaFoldDB" id="A0A5D4SF29"/>
<feature type="transmembrane region" description="Helical" evidence="1">
    <location>
        <begin position="97"/>
        <end position="113"/>
    </location>
</feature>
<dbReference type="Proteomes" id="UP000323732">
    <property type="component" value="Unassembled WGS sequence"/>
</dbReference>
<feature type="domain" description="GGDEF" evidence="2">
    <location>
        <begin position="228"/>
        <end position="346"/>
    </location>
</feature>
<dbReference type="EMBL" id="VTES01000006">
    <property type="protein sequence ID" value="TYS60714.1"/>
    <property type="molecule type" value="Genomic_DNA"/>
</dbReference>
<dbReference type="CDD" id="cd01949">
    <property type="entry name" value="GGDEF"/>
    <property type="match status" value="1"/>
</dbReference>
<dbReference type="Gene3D" id="3.30.70.270">
    <property type="match status" value="1"/>
</dbReference>